<reference evidence="3" key="1">
    <citation type="journal article" date="2012" name="Nat. Genet.">
        <title>Lifestyle transitions in plant pathogenic Colletotrichum fungi deciphered by genome and transcriptome analyses.</title>
        <authorList>
            <person name="O'Connell R.J."/>
            <person name="Thon M.R."/>
            <person name="Hacquard S."/>
            <person name="Amyotte S.G."/>
            <person name="Kleemann J."/>
            <person name="Torres M.F."/>
            <person name="Damm U."/>
            <person name="Buiate E.A."/>
            <person name="Epstein L."/>
            <person name="Alkan N."/>
            <person name="Altmueller J."/>
            <person name="Alvarado-Balderrama L."/>
            <person name="Bauser C.A."/>
            <person name="Becker C."/>
            <person name="Birren B.W."/>
            <person name="Chen Z."/>
            <person name="Choi J."/>
            <person name="Crouch J.A."/>
            <person name="Duvick J.P."/>
            <person name="Farman M.A."/>
            <person name="Gan P."/>
            <person name="Heiman D."/>
            <person name="Henrissat B."/>
            <person name="Howard R.J."/>
            <person name="Kabbage M."/>
            <person name="Koch C."/>
            <person name="Kracher B."/>
            <person name="Kubo Y."/>
            <person name="Law A.D."/>
            <person name="Lebrun M.-H."/>
            <person name="Lee Y.-H."/>
            <person name="Miyara I."/>
            <person name="Moore N."/>
            <person name="Neumann U."/>
            <person name="Nordstroem K."/>
            <person name="Panaccione D.G."/>
            <person name="Panstruga R."/>
            <person name="Place M."/>
            <person name="Proctor R.H."/>
            <person name="Prusky D."/>
            <person name="Rech G."/>
            <person name="Reinhardt R."/>
            <person name="Rollins J.A."/>
            <person name="Rounsley S."/>
            <person name="Schardl C.L."/>
            <person name="Schwartz D.C."/>
            <person name="Shenoy N."/>
            <person name="Shirasu K."/>
            <person name="Sikhakolli U.R."/>
            <person name="Stueber K."/>
            <person name="Sukno S.A."/>
            <person name="Sweigard J.A."/>
            <person name="Takano Y."/>
            <person name="Takahara H."/>
            <person name="Trail F."/>
            <person name="van der Does H.C."/>
            <person name="Voll L.M."/>
            <person name="Will I."/>
            <person name="Young S."/>
            <person name="Zeng Q."/>
            <person name="Zhang J."/>
            <person name="Zhou S."/>
            <person name="Dickman M.B."/>
            <person name="Schulze-Lefert P."/>
            <person name="Ver Loren van Themaat E."/>
            <person name="Ma L.-J."/>
            <person name="Vaillancourt L.J."/>
        </authorList>
    </citation>
    <scope>NUCLEOTIDE SEQUENCE [LARGE SCALE GENOMIC DNA]</scope>
    <source>
        <strain evidence="3">M1.001 / M2 / FGSC 10212</strain>
    </source>
</reference>
<accession>E3R0I3</accession>
<name>E3R0I3_COLGM</name>
<organism evidence="3">
    <name type="scientific">Colletotrichum graminicola (strain M1.001 / M2 / FGSC 10212)</name>
    <name type="common">Maize anthracnose fungus</name>
    <name type="synonym">Glomerella graminicola</name>
    <dbReference type="NCBI Taxonomy" id="645133"/>
    <lineage>
        <taxon>Eukaryota</taxon>
        <taxon>Fungi</taxon>
        <taxon>Dikarya</taxon>
        <taxon>Ascomycota</taxon>
        <taxon>Pezizomycotina</taxon>
        <taxon>Sordariomycetes</taxon>
        <taxon>Hypocreomycetidae</taxon>
        <taxon>Glomerellales</taxon>
        <taxon>Glomerellaceae</taxon>
        <taxon>Colletotrichum</taxon>
        <taxon>Colletotrichum graminicola species complex</taxon>
    </lineage>
</organism>
<dbReference type="AlphaFoldDB" id="E3R0I3"/>
<evidence type="ECO:0000313" key="2">
    <source>
        <dbReference type="EMBL" id="EFQ36621.1"/>
    </source>
</evidence>
<gene>
    <name evidence="2" type="ORF">GLRG_11766</name>
</gene>
<feature type="compositionally biased region" description="Polar residues" evidence="1">
    <location>
        <begin position="1"/>
        <end position="20"/>
    </location>
</feature>
<evidence type="ECO:0000313" key="3">
    <source>
        <dbReference type="Proteomes" id="UP000008782"/>
    </source>
</evidence>
<dbReference type="HOGENOM" id="CLU_1170567_0_0_1"/>
<proteinExistence type="predicted"/>
<dbReference type="RefSeq" id="XP_008100641.1">
    <property type="nucleotide sequence ID" value="XM_008102450.1"/>
</dbReference>
<feature type="region of interest" description="Disordered" evidence="1">
    <location>
        <begin position="1"/>
        <end position="27"/>
    </location>
</feature>
<dbReference type="GeneID" id="24417130"/>
<dbReference type="VEuPathDB" id="FungiDB:GLRG_11766"/>
<sequence length="237" mass="24622">MANLAFSSDMAQQDDNSGSRPSPAVSFEGQQVVQCGDKLEGIDPGFAWLKKKATSSTPGLDELVWMPSWETGPGVLWGYVKVYVRKFIDLDATKGGITGEKEAQGDDGAAAAGTEPAITATALPGVVERGPNNDAPTAADENKLPKSCSLAESGCGEGALGMPGTWLLTETLARPSNRPISGTKGELLVTTRRGKAEQAGPVPSRKGKEMAGPSGADVRVVQQKLASMLLLEQPGPS</sequence>
<dbReference type="Proteomes" id="UP000008782">
    <property type="component" value="Unassembled WGS sequence"/>
</dbReference>
<protein>
    <submittedName>
        <fullName evidence="2">Uncharacterized protein</fullName>
    </submittedName>
</protein>
<evidence type="ECO:0000256" key="1">
    <source>
        <dbReference type="SAM" id="MobiDB-lite"/>
    </source>
</evidence>
<keyword evidence="3" id="KW-1185">Reference proteome</keyword>
<feature type="region of interest" description="Disordered" evidence="1">
    <location>
        <begin position="175"/>
        <end position="215"/>
    </location>
</feature>
<dbReference type="EMBL" id="GG697446">
    <property type="protein sequence ID" value="EFQ36621.1"/>
    <property type="molecule type" value="Genomic_DNA"/>
</dbReference>
<feature type="region of interest" description="Disordered" evidence="1">
    <location>
        <begin position="120"/>
        <end position="144"/>
    </location>
</feature>